<protein>
    <submittedName>
        <fullName evidence="2">Uncharacterized protein</fullName>
    </submittedName>
</protein>
<keyword evidence="1" id="KW-0472">Membrane</keyword>
<evidence type="ECO:0000313" key="3">
    <source>
        <dbReference type="Proteomes" id="UP000326565"/>
    </source>
</evidence>
<reference evidence="2 3" key="1">
    <citation type="submission" date="2019-04" db="EMBL/GenBank/DDBJ databases">
        <title>Friends and foes A comparative genomics study of 23 Aspergillus species from section Flavi.</title>
        <authorList>
            <consortium name="DOE Joint Genome Institute"/>
            <person name="Kjaerbolling I."/>
            <person name="Vesth T."/>
            <person name="Frisvad J.C."/>
            <person name="Nybo J.L."/>
            <person name="Theobald S."/>
            <person name="Kildgaard S."/>
            <person name="Isbrandt T."/>
            <person name="Kuo A."/>
            <person name="Sato A."/>
            <person name="Lyhne E.K."/>
            <person name="Kogle M.E."/>
            <person name="Wiebenga A."/>
            <person name="Kun R.S."/>
            <person name="Lubbers R.J."/>
            <person name="Makela M.R."/>
            <person name="Barry K."/>
            <person name="Chovatia M."/>
            <person name="Clum A."/>
            <person name="Daum C."/>
            <person name="Haridas S."/>
            <person name="He G."/>
            <person name="LaButti K."/>
            <person name="Lipzen A."/>
            <person name="Mondo S."/>
            <person name="Riley R."/>
            <person name="Salamov A."/>
            <person name="Simmons B.A."/>
            <person name="Magnuson J.K."/>
            <person name="Henrissat B."/>
            <person name="Mortensen U.H."/>
            <person name="Larsen T.O."/>
            <person name="Devries R.P."/>
            <person name="Grigoriev I.V."/>
            <person name="Machida M."/>
            <person name="Baker S.E."/>
            <person name="Andersen M.R."/>
        </authorList>
    </citation>
    <scope>NUCLEOTIDE SEQUENCE [LARGE SCALE GENOMIC DNA]</scope>
    <source>
        <strain evidence="2 3">CBS 151.66</strain>
    </source>
</reference>
<keyword evidence="1" id="KW-0812">Transmembrane</keyword>
<proteinExistence type="predicted"/>
<keyword evidence="3" id="KW-1185">Reference proteome</keyword>
<name>A0A5N5WFW9_9EURO</name>
<evidence type="ECO:0000313" key="2">
    <source>
        <dbReference type="EMBL" id="KAB8067131.1"/>
    </source>
</evidence>
<organism evidence="2 3">
    <name type="scientific">Aspergillus leporis</name>
    <dbReference type="NCBI Taxonomy" id="41062"/>
    <lineage>
        <taxon>Eukaryota</taxon>
        <taxon>Fungi</taxon>
        <taxon>Dikarya</taxon>
        <taxon>Ascomycota</taxon>
        <taxon>Pezizomycotina</taxon>
        <taxon>Eurotiomycetes</taxon>
        <taxon>Eurotiomycetidae</taxon>
        <taxon>Eurotiales</taxon>
        <taxon>Aspergillaceae</taxon>
        <taxon>Aspergillus</taxon>
        <taxon>Aspergillus subgen. Circumdati</taxon>
    </lineage>
</organism>
<gene>
    <name evidence="2" type="ORF">BDV29DRAFT_102868</name>
</gene>
<dbReference type="Proteomes" id="UP000326565">
    <property type="component" value="Unassembled WGS sequence"/>
</dbReference>
<feature type="transmembrane region" description="Helical" evidence="1">
    <location>
        <begin position="42"/>
        <end position="64"/>
    </location>
</feature>
<sequence>MTEGLLRKPSTGWPSALTSSNCFSLSFRSFSFLSFLSSSSPILYLPSFPVYQSLVAVVLILLYIPLP</sequence>
<dbReference type="AlphaFoldDB" id="A0A5N5WFW9"/>
<dbReference type="EMBL" id="ML732561">
    <property type="protein sequence ID" value="KAB8067131.1"/>
    <property type="molecule type" value="Genomic_DNA"/>
</dbReference>
<keyword evidence="1" id="KW-1133">Transmembrane helix</keyword>
<evidence type="ECO:0000256" key="1">
    <source>
        <dbReference type="SAM" id="Phobius"/>
    </source>
</evidence>
<accession>A0A5N5WFW9</accession>